<protein>
    <recommendedName>
        <fullName evidence="14">Protein kinase domain-containing protein</fullName>
    </recommendedName>
</protein>
<dbReference type="GO" id="GO:0008353">
    <property type="term" value="F:RNA polymerase II CTD heptapeptide repeat kinase activity"/>
    <property type="evidence" value="ECO:0007669"/>
    <property type="project" value="UniProtKB-EC"/>
</dbReference>
<feature type="compositionally biased region" description="Basic and acidic residues" evidence="13">
    <location>
        <begin position="229"/>
        <end position="287"/>
    </location>
</feature>
<dbReference type="Gene3D" id="1.10.510.10">
    <property type="entry name" value="Transferase(Phosphotransferase) domain 1"/>
    <property type="match status" value="1"/>
</dbReference>
<evidence type="ECO:0000256" key="1">
    <source>
        <dbReference type="ARBA" id="ARBA00004123"/>
    </source>
</evidence>
<dbReference type="InterPro" id="IPR008271">
    <property type="entry name" value="Ser/Thr_kinase_AS"/>
</dbReference>
<keyword evidence="16" id="KW-1185">Reference proteome</keyword>
<comment type="subcellular location">
    <subcellularLocation>
        <location evidence="1">Nucleus</location>
    </subcellularLocation>
</comment>
<dbReference type="GO" id="GO:0004693">
    <property type="term" value="F:cyclin-dependent protein serine/threonine kinase activity"/>
    <property type="evidence" value="ECO:0007669"/>
    <property type="project" value="UniProtKB-EC"/>
</dbReference>
<dbReference type="Gene3D" id="3.30.200.20">
    <property type="entry name" value="Phosphorylase Kinase, domain 1"/>
    <property type="match status" value="1"/>
</dbReference>
<feature type="compositionally biased region" description="Basic and acidic residues" evidence="13">
    <location>
        <begin position="98"/>
        <end position="108"/>
    </location>
</feature>
<dbReference type="GO" id="GO:0005524">
    <property type="term" value="F:ATP binding"/>
    <property type="evidence" value="ECO:0007669"/>
    <property type="project" value="UniProtKB-UniRule"/>
</dbReference>
<comment type="catalytic activity">
    <reaction evidence="11">
        <text>[DNA-directed RNA polymerase] + ATP = phospho-[DNA-directed RNA polymerase] + ADP + H(+)</text>
        <dbReference type="Rhea" id="RHEA:10216"/>
        <dbReference type="Rhea" id="RHEA-COMP:11321"/>
        <dbReference type="Rhea" id="RHEA-COMP:11322"/>
        <dbReference type="ChEBI" id="CHEBI:15378"/>
        <dbReference type="ChEBI" id="CHEBI:30616"/>
        <dbReference type="ChEBI" id="CHEBI:43176"/>
        <dbReference type="ChEBI" id="CHEBI:68546"/>
        <dbReference type="ChEBI" id="CHEBI:456216"/>
        <dbReference type="EC" id="2.7.11.23"/>
    </reaction>
</comment>
<feature type="compositionally biased region" description="Basic residues" evidence="13">
    <location>
        <begin position="161"/>
        <end position="177"/>
    </location>
</feature>
<dbReference type="AlphaFoldDB" id="A0A409XCN2"/>
<dbReference type="InterPro" id="IPR000719">
    <property type="entry name" value="Prot_kinase_dom"/>
</dbReference>
<dbReference type="Pfam" id="PF00069">
    <property type="entry name" value="Pkinase"/>
    <property type="match status" value="1"/>
</dbReference>
<feature type="compositionally biased region" description="Low complexity" evidence="13">
    <location>
        <begin position="1039"/>
        <end position="1051"/>
    </location>
</feature>
<comment type="catalytic activity">
    <reaction evidence="9">
        <text>L-threonyl-[protein] + ATP = O-phospho-L-threonyl-[protein] + ADP + H(+)</text>
        <dbReference type="Rhea" id="RHEA:46608"/>
        <dbReference type="Rhea" id="RHEA-COMP:11060"/>
        <dbReference type="Rhea" id="RHEA-COMP:11605"/>
        <dbReference type="ChEBI" id="CHEBI:15378"/>
        <dbReference type="ChEBI" id="CHEBI:30013"/>
        <dbReference type="ChEBI" id="CHEBI:30616"/>
        <dbReference type="ChEBI" id="CHEBI:61977"/>
        <dbReference type="ChEBI" id="CHEBI:456216"/>
        <dbReference type="EC" id="2.7.11.22"/>
    </reaction>
</comment>
<keyword evidence="4" id="KW-0808">Transferase</keyword>
<evidence type="ECO:0000313" key="16">
    <source>
        <dbReference type="Proteomes" id="UP000283269"/>
    </source>
</evidence>
<evidence type="ECO:0000259" key="14">
    <source>
        <dbReference type="PROSITE" id="PS50011"/>
    </source>
</evidence>
<dbReference type="EMBL" id="NHYD01002059">
    <property type="protein sequence ID" value="PPQ88532.1"/>
    <property type="molecule type" value="Genomic_DNA"/>
</dbReference>
<evidence type="ECO:0000256" key="11">
    <source>
        <dbReference type="ARBA" id="ARBA00049280"/>
    </source>
</evidence>
<keyword evidence="8" id="KW-0539">Nucleus</keyword>
<keyword evidence="7 12" id="KW-0067">ATP-binding</keyword>
<dbReference type="SMART" id="SM00220">
    <property type="entry name" value="S_TKc"/>
    <property type="match status" value="1"/>
</dbReference>
<dbReference type="InterPro" id="IPR050108">
    <property type="entry name" value="CDK"/>
</dbReference>
<dbReference type="SUPFAM" id="SSF56112">
    <property type="entry name" value="Protein kinase-like (PK-like)"/>
    <property type="match status" value="1"/>
</dbReference>
<comment type="similarity">
    <text evidence="2">Belongs to the protein kinase superfamily. CMGC Ser/Thr protein kinase family. CDC2/CDKX subfamily.</text>
</comment>
<feature type="compositionally biased region" description="Basic and acidic residues" evidence="13">
    <location>
        <begin position="1066"/>
        <end position="1090"/>
    </location>
</feature>
<dbReference type="PROSITE" id="PS00108">
    <property type="entry name" value="PROTEIN_KINASE_ST"/>
    <property type="match status" value="1"/>
</dbReference>
<evidence type="ECO:0000256" key="12">
    <source>
        <dbReference type="PROSITE-ProRule" id="PRU10141"/>
    </source>
</evidence>
<feature type="region of interest" description="Disordered" evidence="13">
    <location>
        <begin position="1"/>
        <end position="425"/>
    </location>
</feature>
<feature type="compositionally biased region" description="Pro residues" evidence="13">
    <location>
        <begin position="937"/>
        <end position="952"/>
    </location>
</feature>
<dbReference type="PROSITE" id="PS50011">
    <property type="entry name" value="PROTEIN_KINASE_DOM"/>
    <property type="match status" value="1"/>
</dbReference>
<accession>A0A409XCN2</accession>
<feature type="compositionally biased region" description="Low complexity" evidence="13">
    <location>
        <begin position="953"/>
        <end position="967"/>
    </location>
</feature>
<proteinExistence type="inferred from homology"/>
<feature type="domain" description="Protein kinase" evidence="14">
    <location>
        <begin position="459"/>
        <end position="786"/>
    </location>
</feature>
<evidence type="ECO:0000256" key="5">
    <source>
        <dbReference type="ARBA" id="ARBA00022741"/>
    </source>
</evidence>
<evidence type="ECO:0000256" key="8">
    <source>
        <dbReference type="ARBA" id="ARBA00023242"/>
    </source>
</evidence>
<evidence type="ECO:0000313" key="15">
    <source>
        <dbReference type="EMBL" id="PPQ88532.1"/>
    </source>
</evidence>
<reference evidence="15 16" key="1">
    <citation type="journal article" date="2018" name="Evol. Lett.">
        <title>Horizontal gene cluster transfer increased hallucinogenic mushroom diversity.</title>
        <authorList>
            <person name="Reynolds H.T."/>
            <person name="Vijayakumar V."/>
            <person name="Gluck-Thaler E."/>
            <person name="Korotkin H.B."/>
            <person name="Matheny P.B."/>
            <person name="Slot J.C."/>
        </authorList>
    </citation>
    <scope>NUCLEOTIDE SEQUENCE [LARGE SCALE GENOMIC DNA]</scope>
    <source>
        <strain evidence="15 16">2631</strain>
    </source>
</reference>
<comment type="caution">
    <text evidence="15">The sequence shown here is derived from an EMBL/GenBank/DDBJ whole genome shotgun (WGS) entry which is preliminary data.</text>
</comment>
<dbReference type="GO" id="GO:0005634">
    <property type="term" value="C:nucleus"/>
    <property type="evidence" value="ECO:0007669"/>
    <property type="project" value="UniProtKB-SubCell"/>
</dbReference>
<evidence type="ECO:0000256" key="10">
    <source>
        <dbReference type="ARBA" id="ARBA00048367"/>
    </source>
</evidence>
<dbReference type="InterPro" id="IPR017441">
    <property type="entry name" value="Protein_kinase_ATP_BS"/>
</dbReference>
<feature type="compositionally biased region" description="Pro residues" evidence="13">
    <location>
        <begin position="297"/>
        <end position="345"/>
    </location>
</feature>
<organism evidence="15 16">
    <name type="scientific">Psilocybe cyanescens</name>
    <dbReference type="NCBI Taxonomy" id="93625"/>
    <lineage>
        <taxon>Eukaryota</taxon>
        <taxon>Fungi</taxon>
        <taxon>Dikarya</taxon>
        <taxon>Basidiomycota</taxon>
        <taxon>Agaricomycotina</taxon>
        <taxon>Agaricomycetes</taxon>
        <taxon>Agaricomycetidae</taxon>
        <taxon>Agaricales</taxon>
        <taxon>Agaricineae</taxon>
        <taxon>Strophariaceae</taxon>
        <taxon>Psilocybe</taxon>
    </lineage>
</organism>
<dbReference type="FunFam" id="3.30.200.20:FF:000124">
    <property type="entry name" value="Cyclin-dependent kinase 4"/>
    <property type="match status" value="1"/>
</dbReference>
<evidence type="ECO:0000256" key="9">
    <source>
        <dbReference type="ARBA" id="ARBA00047811"/>
    </source>
</evidence>
<evidence type="ECO:0000256" key="4">
    <source>
        <dbReference type="ARBA" id="ARBA00022679"/>
    </source>
</evidence>
<feature type="compositionally biased region" description="Low complexity" evidence="13">
    <location>
        <begin position="910"/>
        <end position="936"/>
    </location>
</feature>
<dbReference type="STRING" id="93625.A0A409XCN2"/>
<comment type="catalytic activity">
    <reaction evidence="10">
        <text>L-seryl-[protein] + ATP = O-phospho-L-seryl-[protein] + ADP + H(+)</text>
        <dbReference type="Rhea" id="RHEA:17989"/>
        <dbReference type="Rhea" id="RHEA-COMP:9863"/>
        <dbReference type="Rhea" id="RHEA-COMP:11604"/>
        <dbReference type="ChEBI" id="CHEBI:15378"/>
        <dbReference type="ChEBI" id="CHEBI:29999"/>
        <dbReference type="ChEBI" id="CHEBI:30616"/>
        <dbReference type="ChEBI" id="CHEBI:83421"/>
        <dbReference type="ChEBI" id="CHEBI:456216"/>
        <dbReference type="EC" id="2.7.11.22"/>
    </reaction>
</comment>
<evidence type="ECO:0000256" key="2">
    <source>
        <dbReference type="ARBA" id="ARBA00006485"/>
    </source>
</evidence>
<dbReference type="InParanoid" id="A0A409XCN2"/>
<keyword evidence="5 12" id="KW-0547">Nucleotide-binding</keyword>
<name>A0A409XCN2_PSICY</name>
<evidence type="ECO:0000256" key="7">
    <source>
        <dbReference type="ARBA" id="ARBA00022840"/>
    </source>
</evidence>
<feature type="region of interest" description="Disordered" evidence="13">
    <location>
        <begin position="808"/>
        <end position="1115"/>
    </location>
</feature>
<keyword evidence="3" id="KW-0723">Serine/threonine-protein kinase</keyword>
<feature type="compositionally biased region" description="Pro residues" evidence="13">
    <location>
        <begin position="872"/>
        <end position="881"/>
    </location>
</feature>
<gene>
    <name evidence="15" type="ORF">CVT25_009912</name>
</gene>
<sequence>MVSPPPRKRPASRSPEPTRNVKRLITSSPEEGEVDDNPPPVVKPTILPIALPQKPTTSGTKGMPFPFKKKLEPPKGGVGVAPNDRQGKTLNVFEELEEKQAKKKDDMPKQPPRHAGKPNGGDHWEPPLPGHGGSLLSRMAPLPGGSQFASTRDNTRDHRDRGRRSPTSHYSPRRRSPSPHQDNRHRLPEPSNFSPLNHYAEPRDRSRERGRERVYERDRTRSRSRSRSRSRDNYGRRDDYPRRYRDDRQHYRNDHRHDSRAWTRDEGYSDRRGSDRGYNDRRYDNKYTTDSYRPVSPRAPSPGFPPLPLETPAPPSTSPPPPPPPPADNRPRPPSSTPPPAPPPDTRLKDEQLPPIQSHVKITMKRPDAPSDRHSPPPLDLPSVSTAKAMANGPEHKDASSRSQQQDQREHGEVKDRPREPERPKLPLIRRKIVQRRPVKLETQAYGHGFVGCGLQSDYEATTKLGEGTFGEVHKAIQKSTGVVVALKRILMHNEKEGMPVTALREIKILKALKHPSIISILDMFVVRSTEKDPLSVYMVFPYMDHDLAGLLENERVKLQPSHIKLYMKQLLEGTEYMHRNHILHRDMKAANLLISNDGTLRIADFGLARSFDSGAANAPRADGSQRSRDRKYTNCVVTRWYRPPELLLGTRHYGGEVDIWGIGCVLGEMFTRRPILPGTSDLDQLEKIWVLCGAPNQHNWPHHDLLPGCEGVTRFNSQPRRLRQTYERFVHVSLYFDFLLLLWSTENLLSISSVGPETVDLLDKLLMLNPRDRLTAAQALEHDYFWTDPLPADPKTLPTYEASHEFDKRGHRNHQPMPQGPPPGIHHVNQQRPHGNPPFNRGGPSRGQHFQQQQQHPYGGGGMDRRGPRQAFPPGPPNGPHPTFGGLHPPPHHNLHHGLPPPPSFGAPNNNLNTNFNNNSSNYNHGPSNHNYNQPVPVPGPGGLPHPPAPFQPGLVPLIPGSFPNGNPGPGGVPLQLPRPPHPNSMPFQQGYGPGPGPGRGPGPRGDRRDYQRGGGGGGGNYNHHNHAGNAPSGSGGMKLPLAPGLPLKPVSGPVSGGVAMGIPNRDRDRDRGDRDRGDKDGRDYDRHRGPPPPPPMRRDDSEEGASGDALNYG</sequence>
<dbReference type="FunFam" id="1.10.510.10:FF:000415">
    <property type="entry name" value="CMGC/CDK/CRK7 protein kinase, variant"/>
    <property type="match status" value="1"/>
</dbReference>
<dbReference type="PROSITE" id="PS00107">
    <property type="entry name" value="PROTEIN_KINASE_ATP"/>
    <property type="match status" value="1"/>
</dbReference>
<feature type="compositionally biased region" description="Basic and acidic residues" evidence="13">
    <location>
        <begin position="365"/>
        <end position="375"/>
    </location>
</feature>
<evidence type="ECO:0000256" key="3">
    <source>
        <dbReference type="ARBA" id="ARBA00022527"/>
    </source>
</evidence>
<dbReference type="OrthoDB" id="28397at2759"/>
<dbReference type="PANTHER" id="PTHR24056:SF233">
    <property type="entry name" value="CYCLIN-DEPENDENT KINASE 9"/>
    <property type="match status" value="1"/>
</dbReference>
<evidence type="ECO:0000256" key="13">
    <source>
        <dbReference type="SAM" id="MobiDB-lite"/>
    </source>
</evidence>
<feature type="compositionally biased region" description="Basic and acidic residues" evidence="13">
    <location>
        <begin position="200"/>
        <end position="221"/>
    </location>
</feature>
<dbReference type="Proteomes" id="UP000283269">
    <property type="component" value="Unassembled WGS sequence"/>
</dbReference>
<feature type="binding site" evidence="12">
    <location>
        <position position="488"/>
    </location>
    <ligand>
        <name>ATP</name>
        <dbReference type="ChEBI" id="CHEBI:30616"/>
    </ligand>
</feature>
<keyword evidence="6" id="KW-0418">Kinase</keyword>
<feature type="compositionally biased region" description="Basic residues" evidence="13">
    <location>
        <begin position="1"/>
        <end position="11"/>
    </location>
</feature>
<dbReference type="InterPro" id="IPR011009">
    <property type="entry name" value="Kinase-like_dom_sf"/>
</dbReference>
<feature type="compositionally biased region" description="Low complexity" evidence="13">
    <location>
        <begin position="847"/>
        <end position="858"/>
    </location>
</feature>
<feature type="compositionally biased region" description="Basic and acidic residues" evidence="13">
    <location>
        <begin position="407"/>
        <end position="425"/>
    </location>
</feature>
<evidence type="ECO:0000256" key="6">
    <source>
        <dbReference type="ARBA" id="ARBA00022777"/>
    </source>
</evidence>
<dbReference type="PANTHER" id="PTHR24056">
    <property type="entry name" value="CELL DIVISION PROTEIN KINASE"/>
    <property type="match status" value="1"/>
</dbReference>